<comment type="caution">
    <text evidence="6">The sequence shown here is derived from an EMBL/GenBank/DDBJ whole genome shotgun (WGS) entry which is preliminary data.</text>
</comment>
<proteinExistence type="inferred from homology"/>
<dbReference type="InterPro" id="IPR018485">
    <property type="entry name" value="FGGY_C"/>
</dbReference>
<dbReference type="InterPro" id="IPR043129">
    <property type="entry name" value="ATPase_NBD"/>
</dbReference>
<evidence type="ECO:0000259" key="4">
    <source>
        <dbReference type="Pfam" id="PF00370"/>
    </source>
</evidence>
<dbReference type="RefSeq" id="WP_150443475.1">
    <property type="nucleotide sequence ID" value="NZ_VYQE01000001.1"/>
</dbReference>
<dbReference type="GO" id="GO:0016301">
    <property type="term" value="F:kinase activity"/>
    <property type="evidence" value="ECO:0007669"/>
    <property type="project" value="UniProtKB-KW"/>
</dbReference>
<evidence type="ECO:0000256" key="3">
    <source>
        <dbReference type="ARBA" id="ARBA00022777"/>
    </source>
</evidence>
<dbReference type="InterPro" id="IPR018484">
    <property type="entry name" value="FGGY_N"/>
</dbReference>
<keyword evidence="3 6" id="KW-0418">Kinase</keyword>
<name>A0A5J5GP99_9RHOB</name>
<dbReference type="Pfam" id="PF00370">
    <property type="entry name" value="FGGY_N"/>
    <property type="match status" value="1"/>
</dbReference>
<dbReference type="InterPro" id="IPR000577">
    <property type="entry name" value="Carb_kinase_FGGY"/>
</dbReference>
<dbReference type="PANTHER" id="PTHR43095">
    <property type="entry name" value="SUGAR KINASE"/>
    <property type="match status" value="1"/>
</dbReference>
<evidence type="ECO:0000256" key="1">
    <source>
        <dbReference type="ARBA" id="ARBA00009156"/>
    </source>
</evidence>
<evidence type="ECO:0000259" key="5">
    <source>
        <dbReference type="Pfam" id="PF02782"/>
    </source>
</evidence>
<keyword evidence="7" id="KW-1185">Reference proteome</keyword>
<sequence length="488" mass="50807">MPSTATGPLFIGLDIGTSSVKALMGGPGGERVDSYAGRHATAREAPGMAEQHPADWMQHVEAALAQFAIHPRAGEVAAIGITSQVNTHVFCDADLVPLHPALTWQDTRPAPQAEALDARLTAEEKTAALGAPIPIDASHALSRMAWMAERHPDLWERTEHVLLPKDFAIARLTGETTGDPISAVGLVGPELRYAETVLGLVPRAPDLLPPLRDPLAVAGLVAAGPFTGVPVASGTMDAWAGMFGLGVTSEATAMYLSGTSDVIGLISSKGSGTAGIITFPEWRGITLHAGPTQSGGGSLSWLASLLRRDVSELGPLADKATIHRQSPLFLPHLDGERAPIWDPSSRGCFSGLTSSTGESEIAAAVMEGVAFSARLAMEAVEGAGDRRIEMFRHGGGGAASDTWCQIRADTLGRPLERVAEPDTGALGALVIAAVASGELADLATAAASLVATDRTFHPDPERSALADARFAAFRELYAAFGKVNRLLG</sequence>
<evidence type="ECO:0000313" key="6">
    <source>
        <dbReference type="EMBL" id="KAA9009990.1"/>
    </source>
</evidence>
<dbReference type="EMBL" id="VYQE01000001">
    <property type="protein sequence ID" value="KAA9009990.1"/>
    <property type="molecule type" value="Genomic_DNA"/>
</dbReference>
<comment type="similarity">
    <text evidence="1">Belongs to the FGGY kinase family.</text>
</comment>
<dbReference type="AlphaFoldDB" id="A0A5J5GP99"/>
<dbReference type="Gene3D" id="3.30.420.40">
    <property type="match status" value="2"/>
</dbReference>
<reference evidence="6 7" key="1">
    <citation type="submission" date="2019-09" db="EMBL/GenBank/DDBJ databases">
        <authorList>
            <person name="Park J.-S."/>
            <person name="Choi H.-J."/>
        </authorList>
    </citation>
    <scope>NUCLEOTIDE SEQUENCE [LARGE SCALE GENOMIC DNA]</scope>
    <source>
        <strain evidence="6 7">176SS1-4</strain>
    </source>
</reference>
<feature type="domain" description="Carbohydrate kinase FGGY C-terminal" evidence="5">
    <location>
        <begin position="292"/>
        <end position="435"/>
    </location>
</feature>
<feature type="domain" description="Carbohydrate kinase FGGY N-terminal" evidence="4">
    <location>
        <begin position="10"/>
        <end position="244"/>
    </location>
</feature>
<evidence type="ECO:0000313" key="7">
    <source>
        <dbReference type="Proteomes" id="UP000326554"/>
    </source>
</evidence>
<gene>
    <name evidence="6" type="ORF">F3S47_01630</name>
</gene>
<dbReference type="Proteomes" id="UP000326554">
    <property type="component" value="Unassembled WGS sequence"/>
</dbReference>
<dbReference type="Pfam" id="PF02782">
    <property type="entry name" value="FGGY_C"/>
    <property type="match status" value="1"/>
</dbReference>
<dbReference type="SUPFAM" id="SSF53067">
    <property type="entry name" value="Actin-like ATPase domain"/>
    <property type="match status" value="2"/>
</dbReference>
<dbReference type="GO" id="GO:0005975">
    <property type="term" value="P:carbohydrate metabolic process"/>
    <property type="evidence" value="ECO:0007669"/>
    <property type="project" value="InterPro"/>
</dbReference>
<protein>
    <submittedName>
        <fullName evidence="6">Carbohydrate kinase</fullName>
    </submittedName>
</protein>
<dbReference type="InterPro" id="IPR050406">
    <property type="entry name" value="FGGY_Carb_Kinase"/>
</dbReference>
<evidence type="ECO:0000256" key="2">
    <source>
        <dbReference type="ARBA" id="ARBA00022679"/>
    </source>
</evidence>
<dbReference type="PANTHER" id="PTHR43095:SF5">
    <property type="entry name" value="XYLULOSE KINASE"/>
    <property type="match status" value="1"/>
</dbReference>
<dbReference type="PIRSF" id="PIRSF000538">
    <property type="entry name" value="GlpK"/>
    <property type="match status" value="1"/>
</dbReference>
<organism evidence="6 7">
    <name type="scientific">Histidinibacterium aquaticum</name>
    <dbReference type="NCBI Taxonomy" id="2613962"/>
    <lineage>
        <taxon>Bacteria</taxon>
        <taxon>Pseudomonadati</taxon>
        <taxon>Pseudomonadota</taxon>
        <taxon>Alphaproteobacteria</taxon>
        <taxon>Rhodobacterales</taxon>
        <taxon>Paracoccaceae</taxon>
        <taxon>Histidinibacterium</taxon>
    </lineage>
</organism>
<keyword evidence="2" id="KW-0808">Transferase</keyword>
<accession>A0A5J5GP99</accession>